<keyword evidence="2" id="KW-1185">Reference proteome</keyword>
<dbReference type="RefSeq" id="WP_142453413.1">
    <property type="nucleotide sequence ID" value="NZ_FXTP01000002.1"/>
</dbReference>
<dbReference type="AlphaFoldDB" id="A0A521BNG9"/>
<evidence type="ECO:0000313" key="1">
    <source>
        <dbReference type="EMBL" id="SMO48704.1"/>
    </source>
</evidence>
<evidence type="ECO:0000313" key="2">
    <source>
        <dbReference type="Proteomes" id="UP000317557"/>
    </source>
</evidence>
<accession>A0A521BNG9</accession>
<organism evidence="1 2">
    <name type="scientific">Gracilimonas mengyeensis</name>
    <dbReference type="NCBI Taxonomy" id="1302730"/>
    <lineage>
        <taxon>Bacteria</taxon>
        <taxon>Pseudomonadati</taxon>
        <taxon>Balneolota</taxon>
        <taxon>Balneolia</taxon>
        <taxon>Balneolales</taxon>
        <taxon>Balneolaceae</taxon>
        <taxon>Gracilimonas</taxon>
    </lineage>
</organism>
<name>A0A521BNG9_9BACT</name>
<protein>
    <recommendedName>
        <fullName evidence="3">Adhesin</fullName>
    </recommendedName>
</protein>
<sequence>MALRNRKTLKNYFQKGELPRQGHFEDFIDSVVNIVDDGISVSLKDGLKITPLGEMGKLISFYREVQDDTPQWSIVLDKKNNILSVHNYDKEEVMSFSPDGKVGIGKEVPEETLDVNGTVAMKGRKGSYTDGKQEESVKQKVPADGKWHNILTGLDGCHAYEIMAGVGKKKSGQYALLHAIALSTFGGWRTGKIRKTQAHYRWFWHKIMLRWKGSTYNYSLQMRTMIDYGENESISYHITRLWFDDYMKNSQQLDEGKQEDQPKLPENA</sequence>
<proteinExistence type="predicted"/>
<gene>
    <name evidence="1" type="ORF">SAMN06265219_102424</name>
</gene>
<dbReference type="Proteomes" id="UP000317557">
    <property type="component" value="Unassembled WGS sequence"/>
</dbReference>
<reference evidence="1 2" key="1">
    <citation type="submission" date="2017-05" db="EMBL/GenBank/DDBJ databases">
        <authorList>
            <person name="Varghese N."/>
            <person name="Submissions S."/>
        </authorList>
    </citation>
    <scope>NUCLEOTIDE SEQUENCE [LARGE SCALE GENOMIC DNA]</scope>
    <source>
        <strain evidence="1 2">DSM 21985</strain>
    </source>
</reference>
<dbReference type="EMBL" id="FXTP01000002">
    <property type="protein sequence ID" value="SMO48704.1"/>
    <property type="molecule type" value="Genomic_DNA"/>
</dbReference>
<dbReference type="OrthoDB" id="1031347at2"/>
<evidence type="ECO:0008006" key="3">
    <source>
        <dbReference type="Google" id="ProtNLM"/>
    </source>
</evidence>